<dbReference type="STRING" id="734.B0187_04235"/>
<evidence type="ECO:0000313" key="2">
    <source>
        <dbReference type="Proteomes" id="UP000190867"/>
    </source>
</evidence>
<accession>A0A1T0ATY7</accession>
<dbReference type="OrthoDB" id="5674805at2"/>
<protein>
    <submittedName>
        <fullName evidence="1">Uncharacterized protein</fullName>
    </submittedName>
</protein>
<proteinExistence type="predicted"/>
<comment type="caution">
    <text evidence="1">The sequence shown here is derived from an EMBL/GenBank/DDBJ whole genome shotgun (WGS) entry which is preliminary data.</text>
</comment>
<dbReference type="AlphaFoldDB" id="A0A1T0ATY7"/>
<dbReference type="RefSeq" id="WP_078236611.1">
    <property type="nucleotide sequence ID" value="NZ_MUYA01000004.1"/>
</dbReference>
<name>A0A1T0ATY7_9PAST</name>
<keyword evidence="2" id="KW-1185">Reference proteome</keyword>
<organism evidence="1 2">
    <name type="scientific">Haemophilus paracuniculus</name>
    <dbReference type="NCBI Taxonomy" id="734"/>
    <lineage>
        <taxon>Bacteria</taxon>
        <taxon>Pseudomonadati</taxon>
        <taxon>Pseudomonadota</taxon>
        <taxon>Gammaproteobacteria</taxon>
        <taxon>Pasteurellales</taxon>
        <taxon>Pasteurellaceae</taxon>
        <taxon>Haemophilus</taxon>
    </lineage>
</organism>
<reference evidence="1 2" key="1">
    <citation type="submission" date="2017-02" db="EMBL/GenBank/DDBJ databases">
        <title>Draft genome sequence of Haemophilus paracuniculus CCUG 43573 type strain.</title>
        <authorList>
            <person name="Engstrom-Jakobsson H."/>
            <person name="Salva-Serra F."/>
            <person name="Thorell K."/>
            <person name="Gonzales-Siles L."/>
            <person name="Karlsson R."/>
            <person name="Boulund F."/>
            <person name="Engstrand L."/>
            <person name="Kristiansson E."/>
            <person name="Moore E."/>
        </authorList>
    </citation>
    <scope>NUCLEOTIDE SEQUENCE [LARGE SCALE GENOMIC DNA]</scope>
    <source>
        <strain evidence="1 2">CCUG 43573</strain>
    </source>
</reference>
<dbReference type="Proteomes" id="UP000190867">
    <property type="component" value="Unassembled WGS sequence"/>
</dbReference>
<dbReference type="EMBL" id="MUYA01000004">
    <property type="protein sequence ID" value="OOS00159.1"/>
    <property type="molecule type" value="Genomic_DNA"/>
</dbReference>
<evidence type="ECO:0000313" key="1">
    <source>
        <dbReference type="EMBL" id="OOS00159.1"/>
    </source>
</evidence>
<gene>
    <name evidence="1" type="ORF">B0187_04235</name>
</gene>
<sequence length="222" mass="25831">MSIFNTITPAKTLVGLSENDEYYCIIINDDGNFSIEWRTKPYSFKDFIYEVVDTSKPFTLVRCVPYQYVWRKNFCVPRHYSQRIVLGQIVQIVQREIPLPLSEINLDFETVPIENNPLQRVHCNALRKSYADELMLNEDTVLNCELHSFLRGIEYSNPRDPNARYLIKDKVVQFTNDGIIFDTNLDNATWRPSTTPDPDGDVLDYTLFYMALGASIWNIDPI</sequence>